<proteinExistence type="predicted"/>
<name>A0ABV3WSQ6_9HYPH</name>
<reference evidence="2 3" key="1">
    <citation type="submission" date="2024-01" db="EMBL/GenBank/DDBJ databases">
        <title>New evidence supports the origin of RcGTA from prophage.</title>
        <authorList>
            <person name="Xu Y."/>
            <person name="Liu B."/>
            <person name="Chen F."/>
        </authorList>
    </citation>
    <scope>NUCLEOTIDE SEQUENCE [LARGE SCALE GENOMIC DNA]</scope>
    <source>
        <strain evidence="2 3">CBW1107-2</strain>
    </source>
</reference>
<dbReference type="EMBL" id="JAZHFV010000002">
    <property type="protein sequence ID" value="MEX4007331.1"/>
    <property type="molecule type" value="Genomic_DNA"/>
</dbReference>
<dbReference type="Proteomes" id="UP001559025">
    <property type="component" value="Unassembled WGS sequence"/>
</dbReference>
<sequence length="324" mass="34596">MWDFDIGRTLGIMARTWPFIALRLVVYFGITVAYIVATGAGAGVGYGVGHISDSPGSFALWGGIAGFGLVSVVVYWIREYILYVVKAGHIAVMVHLIDGREVPGGQGQISYATDTVKARFAEANVLFVVDQLIKGVVRVITGLIGGTAALLPIPGLQGIANFVNTVVRISLTYVDEIILGYNIRTNSSAPFESARQGVVLYAQNGTVMIKNAVWLAVFMWVLAAAVFLVMLAPAAAILYVMPGQLAGWSFVLALVFAWAVKAALIEPFVIAALMQVYFRAIEGQAPNPEWDRKLAGASRHFRDLKDKAAASMGMGRGSEAGAPA</sequence>
<keyword evidence="1" id="KW-0812">Transmembrane</keyword>
<feature type="transmembrane region" description="Helical" evidence="1">
    <location>
        <begin position="245"/>
        <end position="264"/>
    </location>
</feature>
<evidence type="ECO:0008006" key="4">
    <source>
        <dbReference type="Google" id="ProtNLM"/>
    </source>
</evidence>
<keyword evidence="3" id="KW-1185">Reference proteome</keyword>
<feature type="transmembrane region" description="Helical" evidence="1">
    <location>
        <begin position="213"/>
        <end position="239"/>
    </location>
</feature>
<comment type="caution">
    <text evidence="2">The sequence shown here is derived from an EMBL/GenBank/DDBJ whole genome shotgun (WGS) entry which is preliminary data.</text>
</comment>
<dbReference type="RefSeq" id="WP_368802518.1">
    <property type="nucleotide sequence ID" value="NZ_JAZHFV010000002.1"/>
</dbReference>
<keyword evidence="1" id="KW-1133">Transmembrane helix</keyword>
<keyword evidence="1" id="KW-0472">Membrane</keyword>
<evidence type="ECO:0000313" key="2">
    <source>
        <dbReference type="EMBL" id="MEX4007331.1"/>
    </source>
</evidence>
<organism evidence="2 3">
    <name type="scientific">Neoaquamicrobium sediminum</name>
    <dbReference type="NCBI Taxonomy" id="1849104"/>
    <lineage>
        <taxon>Bacteria</taxon>
        <taxon>Pseudomonadati</taxon>
        <taxon>Pseudomonadota</taxon>
        <taxon>Alphaproteobacteria</taxon>
        <taxon>Hyphomicrobiales</taxon>
        <taxon>Phyllobacteriaceae</taxon>
        <taxon>Neoaquamicrobium</taxon>
    </lineage>
</organism>
<evidence type="ECO:0000313" key="3">
    <source>
        <dbReference type="Proteomes" id="UP001559025"/>
    </source>
</evidence>
<accession>A0ABV3WSQ6</accession>
<gene>
    <name evidence="2" type="ORF">V1479_08440</name>
</gene>
<protein>
    <recommendedName>
        <fullName evidence="4">DUF4282 domain-containing protein</fullName>
    </recommendedName>
</protein>
<feature type="transmembrane region" description="Helical" evidence="1">
    <location>
        <begin position="58"/>
        <end position="77"/>
    </location>
</feature>
<feature type="transmembrane region" description="Helical" evidence="1">
    <location>
        <begin position="20"/>
        <end position="46"/>
    </location>
</feature>
<evidence type="ECO:0000256" key="1">
    <source>
        <dbReference type="SAM" id="Phobius"/>
    </source>
</evidence>